<accession>A0A0Q3EGZ8</accession>
<dbReference type="SUPFAM" id="SSF54637">
    <property type="entry name" value="Thioesterase/thiol ester dehydrase-isomerase"/>
    <property type="match status" value="1"/>
</dbReference>
<dbReference type="InterPro" id="IPR039298">
    <property type="entry name" value="ACOT13"/>
</dbReference>
<dbReference type="Gramene" id="KQJ87023">
    <property type="protein sequence ID" value="KQJ87023"/>
    <property type="gene ID" value="BRADI_4g09050v3"/>
</dbReference>
<dbReference type="PANTHER" id="PTHR21660:SF8">
    <property type="entry name" value="OS02G0521700 PROTEIN"/>
    <property type="match status" value="1"/>
</dbReference>
<keyword evidence="11" id="KW-0206">Cytoskeleton</keyword>
<evidence type="ECO:0000256" key="18">
    <source>
        <dbReference type="ARBA" id="ARBA00083956"/>
    </source>
</evidence>
<dbReference type="Proteomes" id="UP000008810">
    <property type="component" value="Chromosome 4"/>
</dbReference>
<evidence type="ECO:0000256" key="9">
    <source>
        <dbReference type="ARBA" id="ARBA00023098"/>
    </source>
</evidence>
<evidence type="ECO:0000313" key="21">
    <source>
        <dbReference type="EnsemblPlants" id="KQJ87023"/>
    </source>
</evidence>
<evidence type="ECO:0000313" key="22">
    <source>
        <dbReference type="Proteomes" id="UP000008810"/>
    </source>
</evidence>
<dbReference type="GO" id="GO:0006629">
    <property type="term" value="P:lipid metabolic process"/>
    <property type="evidence" value="ECO:0007669"/>
    <property type="project" value="UniProtKB-KW"/>
</dbReference>
<evidence type="ECO:0000256" key="10">
    <source>
        <dbReference type="ARBA" id="ARBA00023128"/>
    </source>
</evidence>
<evidence type="ECO:0000256" key="2">
    <source>
        <dbReference type="ARBA" id="ARBA00004173"/>
    </source>
</evidence>
<dbReference type="CDD" id="cd03443">
    <property type="entry name" value="PaaI_thioesterase"/>
    <property type="match status" value="1"/>
</dbReference>
<dbReference type="OrthoDB" id="46529at2759"/>
<feature type="compositionally biased region" description="Low complexity" evidence="19">
    <location>
        <begin position="23"/>
        <end position="39"/>
    </location>
</feature>
<evidence type="ECO:0000256" key="3">
    <source>
        <dbReference type="ARBA" id="ARBA00004186"/>
    </source>
</evidence>
<evidence type="ECO:0000256" key="14">
    <source>
        <dbReference type="ARBA" id="ARBA00058205"/>
    </source>
</evidence>
<evidence type="ECO:0000256" key="17">
    <source>
        <dbReference type="ARBA" id="ARBA00081533"/>
    </source>
</evidence>
<evidence type="ECO:0000256" key="15">
    <source>
        <dbReference type="ARBA" id="ARBA00064709"/>
    </source>
</evidence>
<evidence type="ECO:0000256" key="4">
    <source>
        <dbReference type="ARBA" id="ARBA00004514"/>
    </source>
</evidence>
<keyword evidence="7" id="KW-0378">Hydrolase</keyword>
<reference evidence="20 21" key="1">
    <citation type="journal article" date="2010" name="Nature">
        <title>Genome sequencing and analysis of the model grass Brachypodium distachyon.</title>
        <authorList>
            <consortium name="International Brachypodium Initiative"/>
        </authorList>
    </citation>
    <scope>NUCLEOTIDE SEQUENCE [LARGE SCALE GENOMIC DNA]</scope>
    <source>
        <strain evidence="20">Bd21</strain>
        <strain evidence="21">cv. Bd21</strain>
    </source>
</reference>
<dbReference type="ExpressionAtlas" id="A0A0Q3EGZ8">
    <property type="expression patterns" value="baseline"/>
</dbReference>
<dbReference type="GO" id="GO:0047617">
    <property type="term" value="F:fatty acyl-CoA hydrolase activity"/>
    <property type="evidence" value="ECO:0000318"/>
    <property type="project" value="GO_Central"/>
</dbReference>
<dbReference type="PANTHER" id="PTHR21660">
    <property type="entry name" value="THIOESTERASE SUPERFAMILY MEMBER-RELATED"/>
    <property type="match status" value="1"/>
</dbReference>
<dbReference type="GO" id="GO:0005634">
    <property type="term" value="C:nucleus"/>
    <property type="evidence" value="ECO:0007669"/>
    <property type="project" value="UniProtKB-SubCell"/>
</dbReference>
<protein>
    <recommendedName>
        <fullName evidence="16">Acyl-coenzyme A thioesterase 13</fullName>
    </recommendedName>
    <alternativeName>
        <fullName evidence="17">Hotdog-fold thioesterase superfamily member 2</fullName>
    </alternativeName>
    <alternativeName>
        <fullName evidence="18">Thioesterase superfamily member 2</fullName>
    </alternativeName>
</protein>
<evidence type="ECO:0000256" key="12">
    <source>
        <dbReference type="ARBA" id="ARBA00023242"/>
    </source>
</evidence>
<keyword evidence="10" id="KW-0496">Mitochondrion</keyword>
<evidence type="ECO:0000256" key="8">
    <source>
        <dbReference type="ARBA" id="ARBA00022990"/>
    </source>
</evidence>
<proteinExistence type="inferred from homology"/>
<keyword evidence="12" id="KW-0539">Nucleus</keyword>
<organism evidence="20">
    <name type="scientific">Brachypodium distachyon</name>
    <name type="common">Purple false brome</name>
    <name type="synonym">Trachynia distachya</name>
    <dbReference type="NCBI Taxonomy" id="15368"/>
    <lineage>
        <taxon>Eukaryota</taxon>
        <taxon>Viridiplantae</taxon>
        <taxon>Streptophyta</taxon>
        <taxon>Embryophyta</taxon>
        <taxon>Tracheophyta</taxon>
        <taxon>Spermatophyta</taxon>
        <taxon>Magnoliopsida</taxon>
        <taxon>Liliopsida</taxon>
        <taxon>Poales</taxon>
        <taxon>Poaceae</taxon>
        <taxon>BOP clade</taxon>
        <taxon>Pooideae</taxon>
        <taxon>Stipodae</taxon>
        <taxon>Brachypodieae</taxon>
        <taxon>Brachypodium</taxon>
    </lineage>
</organism>
<evidence type="ECO:0000256" key="19">
    <source>
        <dbReference type="SAM" id="MobiDB-lite"/>
    </source>
</evidence>
<gene>
    <name evidence="21" type="primary">LOC100839238</name>
    <name evidence="20" type="ORF">BRADI_4g09050v3</name>
</gene>
<evidence type="ECO:0000256" key="6">
    <source>
        <dbReference type="ARBA" id="ARBA00022490"/>
    </source>
</evidence>
<dbReference type="GO" id="GO:0005819">
    <property type="term" value="C:spindle"/>
    <property type="evidence" value="ECO:0007669"/>
    <property type="project" value="UniProtKB-SubCell"/>
</dbReference>
<keyword evidence="6" id="KW-0963">Cytoplasm</keyword>
<keyword evidence="9" id="KW-0443">Lipid metabolism</keyword>
<feature type="compositionally biased region" description="Polar residues" evidence="19">
    <location>
        <begin position="1"/>
        <end position="15"/>
    </location>
</feature>
<evidence type="ECO:0000256" key="16">
    <source>
        <dbReference type="ARBA" id="ARBA00067273"/>
    </source>
</evidence>
<dbReference type="GO" id="GO:0005739">
    <property type="term" value="C:mitochondrion"/>
    <property type="evidence" value="ECO:0007669"/>
    <property type="project" value="UniProtKB-SubCell"/>
</dbReference>
<evidence type="ECO:0000256" key="11">
    <source>
        <dbReference type="ARBA" id="ARBA00023212"/>
    </source>
</evidence>
<dbReference type="GO" id="GO:0005829">
    <property type="term" value="C:cytosol"/>
    <property type="evidence" value="ECO:0007669"/>
    <property type="project" value="UniProtKB-SubCell"/>
</dbReference>
<comment type="catalytic activity">
    <reaction evidence="13">
        <text>a fatty acyl-CoA + H2O = a fatty acid + CoA + H(+)</text>
        <dbReference type="Rhea" id="RHEA:16781"/>
        <dbReference type="ChEBI" id="CHEBI:15377"/>
        <dbReference type="ChEBI" id="CHEBI:15378"/>
        <dbReference type="ChEBI" id="CHEBI:28868"/>
        <dbReference type="ChEBI" id="CHEBI:57287"/>
        <dbReference type="ChEBI" id="CHEBI:77636"/>
    </reaction>
    <physiologicalReaction direction="left-to-right" evidence="13">
        <dbReference type="Rhea" id="RHEA:16782"/>
    </physiologicalReaction>
</comment>
<evidence type="ECO:0000256" key="1">
    <source>
        <dbReference type="ARBA" id="ARBA00004123"/>
    </source>
</evidence>
<evidence type="ECO:0000256" key="7">
    <source>
        <dbReference type="ARBA" id="ARBA00022801"/>
    </source>
</evidence>
<feature type="region of interest" description="Disordered" evidence="19">
    <location>
        <begin position="206"/>
        <end position="226"/>
    </location>
</feature>
<dbReference type="STRING" id="15368.A0A0Q3EGZ8"/>
<dbReference type="InterPro" id="IPR029069">
    <property type="entry name" value="HotDog_dom_sf"/>
</dbReference>
<evidence type="ECO:0000256" key="5">
    <source>
        <dbReference type="ARBA" id="ARBA00008324"/>
    </source>
</evidence>
<dbReference type="FunFam" id="3.10.129.10:FF:000021">
    <property type="entry name" value="Acyl-coenzyme A thioesterase 13"/>
    <property type="match status" value="1"/>
</dbReference>
<dbReference type="AlphaFoldDB" id="A0A0Q3EGZ8"/>
<sequence length="226" mass="23472">MHTGQTRQKSPNPQNRSLHHRLGSSSSQAMAAQDSSSGDTRLRSALTVSADDRARLHALLQDSPSPAPAPAAANNTSQHHVASFFEGLALRGIRVLSIQPGLIRCSYTVPNHLTDAATGCLAAGAVVSLVDEVGSAAAIADAQNLKVSVDMSVAFADLSQARPGDKLCIVARALGHKGAYSGTHVLFTNAGNGRVVAEGRHSLFGNMKKKTTTPAPAPAAHTRSNM</sequence>
<evidence type="ECO:0000256" key="13">
    <source>
        <dbReference type="ARBA" id="ARBA00052976"/>
    </source>
</evidence>
<comment type="subunit">
    <text evidence="15">Homotetramer. Interacts with PCTP.</text>
</comment>
<dbReference type="Gene3D" id="3.10.129.10">
    <property type="entry name" value="Hotdog Thioesterase"/>
    <property type="match status" value="1"/>
</dbReference>
<keyword evidence="22" id="KW-1185">Reference proteome</keyword>
<comment type="similarity">
    <text evidence="5">Belongs to the thioesterase PaaI family.</text>
</comment>
<feature type="region of interest" description="Disordered" evidence="19">
    <location>
        <begin position="1"/>
        <end position="42"/>
    </location>
</feature>
<reference evidence="20" key="2">
    <citation type="submission" date="2017-06" db="EMBL/GenBank/DDBJ databases">
        <title>WGS assembly of Brachypodium distachyon.</title>
        <authorList>
            <consortium name="The International Brachypodium Initiative"/>
            <person name="Lucas S."/>
            <person name="Harmon-Smith M."/>
            <person name="Lail K."/>
            <person name="Tice H."/>
            <person name="Grimwood J."/>
            <person name="Bruce D."/>
            <person name="Barry K."/>
            <person name="Shu S."/>
            <person name="Lindquist E."/>
            <person name="Wang M."/>
            <person name="Pitluck S."/>
            <person name="Vogel J.P."/>
            <person name="Garvin D.F."/>
            <person name="Mockler T.C."/>
            <person name="Schmutz J."/>
            <person name="Rokhsar D."/>
            <person name="Bevan M.W."/>
        </authorList>
    </citation>
    <scope>NUCLEOTIDE SEQUENCE</scope>
    <source>
        <strain evidence="20">Bd21</strain>
    </source>
</reference>
<comment type="subcellular location">
    <subcellularLocation>
        <location evidence="3">Cytoplasm</location>
        <location evidence="3">Cytoskeleton</location>
        <location evidence="3">Spindle</location>
    </subcellularLocation>
    <subcellularLocation>
        <location evidence="4">Cytoplasm</location>
        <location evidence="4">Cytosol</location>
    </subcellularLocation>
    <subcellularLocation>
        <location evidence="2">Mitochondrion</location>
    </subcellularLocation>
    <subcellularLocation>
        <location evidence="1">Nucleus</location>
    </subcellularLocation>
</comment>
<dbReference type="EnsemblPlants" id="KQJ87023">
    <property type="protein sequence ID" value="KQJ87023"/>
    <property type="gene ID" value="BRADI_4g09050v3"/>
</dbReference>
<keyword evidence="8" id="KW-0007">Acetylation</keyword>
<reference evidence="21" key="3">
    <citation type="submission" date="2018-08" db="UniProtKB">
        <authorList>
            <consortium name="EnsemblPlants"/>
        </authorList>
    </citation>
    <scope>IDENTIFICATION</scope>
    <source>
        <strain evidence="21">cv. Bd21</strain>
    </source>
</reference>
<dbReference type="EMBL" id="CM000883">
    <property type="protein sequence ID" value="KQJ87023.1"/>
    <property type="molecule type" value="Genomic_DNA"/>
</dbReference>
<name>A0A0Q3EGZ8_BRADI</name>
<comment type="function">
    <text evidence="14">Catalyzes the hydrolysis of acyl-CoAs into free fatty acids and coenzyme A (CoASH), regulating their respective intracellular levels. Has acyl-CoA thioesterase activity towards medium (C12) and long-chain (C18) fatty acyl-CoA substrates. Can also hydrolyze 3-hydroxyphenylacetyl-CoA and 3,4-dihydroxyphenylacetyl-CoA (in vitro). May play a role in controlling adaptive thermogenesis.</text>
</comment>
<evidence type="ECO:0000313" key="20">
    <source>
        <dbReference type="EMBL" id="KQJ87023.1"/>
    </source>
</evidence>